<sequence>MPTAQCLRSAVVVNGAFKIKSKKQKAKAKQGGLVAGLFLRLTLVPCGSGLAREGGFTVDLHLWEWSDLRADFSDELWRLPGGKGYR</sequence>
<reference evidence="1 2" key="1">
    <citation type="journal article" date="2015" name="Stand. Genomic Sci.">
        <title>Complete genome of Pseudomonas chlororaphis strain UFB2, a soil bacterium with antibacterial activity against bacterial canker pathogen of tomato.</title>
        <authorList>
            <person name="Deng P."/>
            <person name="Wang X."/>
            <person name="Baird S.M."/>
            <person name="Lu S.E."/>
        </authorList>
    </citation>
    <scope>NUCLEOTIDE SEQUENCE [LARGE SCALE GENOMIC DNA]</scope>
    <source>
        <strain evidence="1 2">UFB2</strain>
    </source>
</reference>
<accession>A0A0G3G8H1</accession>
<gene>
    <name evidence="1" type="ORF">VM99_05455</name>
</gene>
<dbReference type="Proteomes" id="UP000035212">
    <property type="component" value="Chromosome"/>
</dbReference>
<reference evidence="2" key="2">
    <citation type="submission" date="2015-03" db="EMBL/GenBank/DDBJ databases">
        <authorList>
            <person name="Deng P."/>
            <person name="Lu S."/>
        </authorList>
    </citation>
    <scope>NUCLEOTIDE SEQUENCE [LARGE SCALE GENOMIC DNA]</scope>
    <source>
        <strain evidence="2">UFB2</strain>
    </source>
</reference>
<dbReference type="EMBL" id="CP011020">
    <property type="protein sequence ID" value="AKJ97525.1"/>
    <property type="molecule type" value="Genomic_DNA"/>
</dbReference>
<evidence type="ECO:0000313" key="1">
    <source>
        <dbReference type="EMBL" id="AKJ97525.1"/>
    </source>
</evidence>
<dbReference type="AlphaFoldDB" id="A0A0G3G8H1"/>
<protein>
    <submittedName>
        <fullName evidence="1">Uncharacterized protein</fullName>
    </submittedName>
</protein>
<proteinExistence type="predicted"/>
<evidence type="ECO:0000313" key="2">
    <source>
        <dbReference type="Proteomes" id="UP000035212"/>
    </source>
</evidence>
<dbReference type="PATRIC" id="fig|587753.11.peg.1122"/>
<name>A0A0G3G8H1_9PSED</name>
<organism evidence="1 2">
    <name type="scientific">Pseudomonas chlororaphis</name>
    <dbReference type="NCBI Taxonomy" id="587753"/>
    <lineage>
        <taxon>Bacteria</taxon>
        <taxon>Pseudomonadati</taxon>
        <taxon>Pseudomonadota</taxon>
        <taxon>Gammaproteobacteria</taxon>
        <taxon>Pseudomonadales</taxon>
        <taxon>Pseudomonadaceae</taxon>
        <taxon>Pseudomonas</taxon>
    </lineage>
</organism>